<dbReference type="SUPFAM" id="SSF56601">
    <property type="entry name" value="beta-lactamase/transpeptidase-like"/>
    <property type="match status" value="1"/>
</dbReference>
<evidence type="ECO:0000256" key="3">
    <source>
        <dbReference type="SAM" id="SignalP"/>
    </source>
</evidence>
<evidence type="ECO:0000256" key="2">
    <source>
        <dbReference type="ARBA" id="ARBA00023136"/>
    </source>
</evidence>
<dbReference type="GO" id="GO:0016787">
    <property type="term" value="F:hydrolase activity"/>
    <property type="evidence" value="ECO:0007669"/>
    <property type="project" value="UniProtKB-KW"/>
</dbReference>
<feature type="chain" id="PRO_5046711829" evidence="3">
    <location>
        <begin position="27"/>
        <end position="686"/>
    </location>
</feature>
<evidence type="ECO:0000313" key="6">
    <source>
        <dbReference type="Proteomes" id="UP001580346"/>
    </source>
</evidence>
<evidence type="ECO:0000256" key="1">
    <source>
        <dbReference type="ARBA" id="ARBA00004370"/>
    </source>
</evidence>
<keyword evidence="3" id="KW-0732">Signal</keyword>
<comment type="subcellular location">
    <subcellularLocation>
        <location evidence="1">Membrane</location>
    </subcellularLocation>
</comment>
<dbReference type="InterPro" id="IPR012338">
    <property type="entry name" value="Beta-lactam/transpept-like"/>
</dbReference>
<dbReference type="Pfam" id="PF00144">
    <property type="entry name" value="Beta-lactamase"/>
    <property type="match status" value="1"/>
</dbReference>
<feature type="domain" description="Beta-lactamase-related" evidence="4">
    <location>
        <begin position="39"/>
        <end position="360"/>
    </location>
</feature>
<name>A0ABV5AYE7_9BACL</name>
<evidence type="ECO:0000313" key="5">
    <source>
        <dbReference type="EMBL" id="MFB5269234.1"/>
    </source>
</evidence>
<feature type="signal peptide" evidence="3">
    <location>
        <begin position="1"/>
        <end position="26"/>
    </location>
</feature>
<accession>A0ABV5AYE7</accession>
<comment type="caution">
    <text evidence="5">The sequence shown here is derived from an EMBL/GenBank/DDBJ whole genome shotgun (WGS) entry which is preliminary data.</text>
</comment>
<dbReference type="EMBL" id="JBHHMI010000027">
    <property type="protein sequence ID" value="MFB5269234.1"/>
    <property type="molecule type" value="Genomic_DNA"/>
</dbReference>
<protein>
    <submittedName>
        <fullName evidence="5">Serine hydrolase domain-containing protein</fullName>
        <ecNumber evidence="5">3.-.-.-</ecNumber>
    </submittedName>
</protein>
<keyword evidence="2" id="KW-0472">Membrane</keyword>
<dbReference type="PANTHER" id="PTHR46825">
    <property type="entry name" value="D-ALANYL-D-ALANINE-CARBOXYPEPTIDASE/ENDOPEPTIDASE AMPH"/>
    <property type="match status" value="1"/>
</dbReference>
<dbReference type="EC" id="3.-.-.-" evidence="5"/>
<keyword evidence="6" id="KW-1185">Reference proteome</keyword>
<dbReference type="InterPro" id="IPR001466">
    <property type="entry name" value="Beta-lactam-related"/>
</dbReference>
<dbReference type="Proteomes" id="UP001580346">
    <property type="component" value="Unassembled WGS sequence"/>
</dbReference>
<dbReference type="InterPro" id="IPR050491">
    <property type="entry name" value="AmpC-like"/>
</dbReference>
<dbReference type="Gene3D" id="3.40.710.10">
    <property type="entry name" value="DD-peptidase/beta-lactamase superfamily"/>
    <property type="match status" value="1"/>
</dbReference>
<gene>
    <name evidence="5" type="ORF">ACE41H_20965</name>
</gene>
<evidence type="ECO:0000259" key="4">
    <source>
        <dbReference type="Pfam" id="PF00144"/>
    </source>
</evidence>
<organism evidence="5 6">
    <name type="scientific">Paenibacillus enshidis</name>
    <dbReference type="NCBI Taxonomy" id="1458439"/>
    <lineage>
        <taxon>Bacteria</taxon>
        <taxon>Bacillati</taxon>
        <taxon>Bacillota</taxon>
        <taxon>Bacilli</taxon>
        <taxon>Bacillales</taxon>
        <taxon>Paenibacillaceae</taxon>
        <taxon>Paenibacillus</taxon>
    </lineage>
</organism>
<reference evidence="5 6" key="1">
    <citation type="submission" date="2024-09" db="EMBL/GenBank/DDBJ databases">
        <title>Paenibacillus zeirhizospherea sp. nov., isolated from surface of the maize (Zea mays) roots in a horticulture field, Hungary.</title>
        <authorList>
            <person name="Marton D."/>
            <person name="Farkas M."/>
            <person name="Bedics A."/>
            <person name="Toth E."/>
            <person name="Tancsics A."/>
            <person name="Boka K."/>
            <person name="Maroti G."/>
            <person name="Kriszt B."/>
            <person name="Cserhati M."/>
        </authorList>
    </citation>
    <scope>NUCLEOTIDE SEQUENCE [LARGE SCALE GENOMIC DNA]</scope>
    <source>
        <strain evidence="5 6">KCTC 33519</strain>
    </source>
</reference>
<dbReference type="RefSeq" id="WP_375357505.1">
    <property type="nucleotide sequence ID" value="NZ_JBHHMI010000027.1"/>
</dbReference>
<keyword evidence="5" id="KW-0378">Hydrolase</keyword>
<dbReference type="PANTHER" id="PTHR46825:SF11">
    <property type="entry name" value="PENICILLIN-BINDING PROTEIN 4"/>
    <property type="match status" value="1"/>
</dbReference>
<sequence length="686" mass="75339">MKKIGITVIAIMLVLLQVPWASGASAEGNDDTVAEKARKLASALISDYGVSSVQYAILDNGAITLSDSAGVNGKEADDSINKDTMYAIGSVSKMYSAAATMMLVDAGKVDIDQPLTTYIKDFKMADERYKQITPRMLLNHSSGLYGSHYKNSMLFDDNSTEKHDELLEKLQSERLKSNPGEYSVYTNDGFQLLELLVERVSGMTYSEFLATHISKPLNLNFTKTPLDSFDRQQLAKTYFPGIEGPLPVENPNILGTGGLYSTAEELTKFSEVLMGQKPDILSKQSAAAMENPEYRKGVWVPEERNIYNYGLGWDAVELAPFSDYGITALNKGGDTIMYHSALISLPEHHLSMAVISSGGSSIYDTIFASNILQEVLKEKGIIKDITPPKTAIPPVKVDMPADLAANSGLYGTVGATIHVNIQNGEFELPGLMSEMIPAQKYVYTGNSRFTSSDGSAEVSFEKQTNGKTYIKANVLLDFPGLGQTEAVYYEYQKLDDNPVNDSVKKAWGDRNNKKYYALDEKINSLFYLVPAAILIKNIAVDKGYASGTRIVDENHAVNAVEIPVMNGRDTFDLNFYKKDNSEYLQSGDQHFIREDAMKPLPAAETSQYTVPSNGFAQWFKIDESTANKTMTVDFPKNGGFAVYDENDSVVHLSTVDSERSVILPKGGLIVFGGNAGDVFKVTLKKQ</sequence>
<proteinExistence type="predicted"/>